<dbReference type="Proteomes" id="UP000245119">
    <property type="component" value="Linkage Group LG6"/>
</dbReference>
<reference evidence="2 3" key="1">
    <citation type="submission" date="2018-04" db="EMBL/GenBank/DDBJ databases">
        <title>The genome of golden apple snail Pomacea canaliculata provides insight into stress tolerance and invasive adaptation.</title>
        <authorList>
            <person name="Liu C."/>
            <person name="Liu B."/>
            <person name="Ren Y."/>
            <person name="Zhang Y."/>
            <person name="Wang H."/>
            <person name="Li S."/>
            <person name="Jiang F."/>
            <person name="Yin L."/>
            <person name="Zhang G."/>
            <person name="Qian W."/>
            <person name="Fan W."/>
        </authorList>
    </citation>
    <scope>NUCLEOTIDE SEQUENCE [LARGE SCALE GENOMIC DNA]</scope>
    <source>
        <strain evidence="2">SZHN2017</strain>
        <tissue evidence="2">Muscle</tissue>
    </source>
</reference>
<name>A0A2T7P5A7_POMCA</name>
<dbReference type="STRING" id="400727.A0A2T7P5A7"/>
<feature type="region of interest" description="Disordered" evidence="1">
    <location>
        <begin position="635"/>
        <end position="698"/>
    </location>
</feature>
<feature type="compositionally biased region" description="Basic residues" evidence="1">
    <location>
        <begin position="644"/>
        <end position="655"/>
    </location>
</feature>
<gene>
    <name evidence="2" type="ORF">C0Q70_11205</name>
</gene>
<proteinExistence type="predicted"/>
<dbReference type="AlphaFoldDB" id="A0A2T7P5A7"/>
<evidence type="ECO:0000313" key="2">
    <source>
        <dbReference type="EMBL" id="PVD28612.1"/>
    </source>
</evidence>
<keyword evidence="3" id="KW-1185">Reference proteome</keyword>
<comment type="caution">
    <text evidence="2">The sequence shown here is derived from an EMBL/GenBank/DDBJ whole genome shotgun (WGS) entry which is preliminary data.</text>
</comment>
<feature type="compositionally biased region" description="Low complexity" evidence="1">
    <location>
        <begin position="656"/>
        <end position="668"/>
    </location>
</feature>
<accession>A0A2T7P5A7</accession>
<protein>
    <submittedName>
        <fullName evidence="2">Uncharacterized protein</fullName>
    </submittedName>
</protein>
<feature type="compositionally biased region" description="Polar residues" evidence="1">
    <location>
        <begin position="670"/>
        <end position="679"/>
    </location>
</feature>
<evidence type="ECO:0000313" key="3">
    <source>
        <dbReference type="Proteomes" id="UP000245119"/>
    </source>
</evidence>
<sequence length="698" mass="78735">MTSGFRTFGVVVVGIGTAGRVRLRDLQECGSTISLELKGQALYSNKHVLVEYPVALSSQIAQDLYQQANRKESHKSLKEMATAEQLKCARSNLTGNYNGWVEKLPLEGKPLISSVSAIQAFYDIFGDMKAVGSTLDILDDGFQFTGKFVTTDGEKEVSVSGSRYKQKTPRQSHVYVEFESGRVFDSSCMDIFTSVKETMSKVATLSRVGSSPSDVLQDSVVQQAQLKFLSCVDLNERVSHYCQRLAALGAFWRQITALGMAQGQVVKRVEILLCTLDRVARQLLERSAQVESKRQAVQQLIDNIAVSEHAVEARALELAEDVLECEYRERQQAMHVMAVHSLQQEQGELEKLLVPQVKVLRETMDQLEEKEERLRRVQMLYYAVKEHCKQDLTVLEQQARDSLQEASAWKECRTCDIAQKLEMMNVDSMRQHKAEREVTVLRNQLHHLQKWGGEALQTKLLQCSRSRLIKQRISELQRLLSSPDQVVPPDSELQGFQDPFPASDIFVNDNQRTTDFLLADGAPSLTANQVEEYLSREFGFVVRGDFLMFCRLKEELGNAGLAYLAHKVRDASSLRKDALDPCQTRVFADPTELRRILHVLQDIAFQFRENNSLTESVLDKWNIFLRDNLISTDPQQRCSATPVKRGKGKKSRAKHSPTSTQSTTPPGSKDNVSSRSSISRLKRAFGITHKKSQHAQTA</sequence>
<dbReference type="EMBL" id="PZQS01000006">
    <property type="protein sequence ID" value="PVD28612.1"/>
    <property type="molecule type" value="Genomic_DNA"/>
</dbReference>
<organism evidence="2 3">
    <name type="scientific">Pomacea canaliculata</name>
    <name type="common">Golden apple snail</name>
    <dbReference type="NCBI Taxonomy" id="400727"/>
    <lineage>
        <taxon>Eukaryota</taxon>
        <taxon>Metazoa</taxon>
        <taxon>Spiralia</taxon>
        <taxon>Lophotrochozoa</taxon>
        <taxon>Mollusca</taxon>
        <taxon>Gastropoda</taxon>
        <taxon>Caenogastropoda</taxon>
        <taxon>Architaenioglossa</taxon>
        <taxon>Ampullarioidea</taxon>
        <taxon>Ampullariidae</taxon>
        <taxon>Pomacea</taxon>
    </lineage>
</organism>
<evidence type="ECO:0000256" key="1">
    <source>
        <dbReference type="SAM" id="MobiDB-lite"/>
    </source>
</evidence>
<dbReference type="Gene3D" id="3.30.360.10">
    <property type="entry name" value="Dihydrodipicolinate Reductase, domain 2"/>
    <property type="match status" value="1"/>
</dbReference>
<feature type="compositionally biased region" description="Basic residues" evidence="1">
    <location>
        <begin position="680"/>
        <end position="698"/>
    </location>
</feature>